<dbReference type="KEGG" id="gms:SOIL9_57380"/>
<keyword evidence="3" id="KW-1185">Reference proteome</keyword>
<evidence type="ECO:0000256" key="1">
    <source>
        <dbReference type="SAM" id="Phobius"/>
    </source>
</evidence>
<dbReference type="AlphaFoldDB" id="A0A6P2CUB9"/>
<sequence length="161" mass="16865">MTIDQAFFVLALVACLGCGLIAGAFFAFSTFVMKALSRLPANEGIAAMQSINVVVLNPLFLGAFIGTAAACAVAVGTAVVYWHVPGAVWLLVGGVLYLIGTFAVTRAFNIPRNDTLAALQPTDPAAAAYWNQYLSEWTVWNHVRTVAALAAAASFGIALGR</sequence>
<feature type="transmembrane region" description="Helical" evidence="1">
    <location>
        <begin position="54"/>
        <end position="82"/>
    </location>
</feature>
<keyword evidence="1" id="KW-0472">Membrane</keyword>
<protein>
    <recommendedName>
        <fullName evidence="4">DUF1772 domain-containing protein</fullName>
    </recommendedName>
</protein>
<proteinExistence type="predicted"/>
<dbReference type="RefSeq" id="WP_197909471.1">
    <property type="nucleotide sequence ID" value="NZ_LR593886.1"/>
</dbReference>
<evidence type="ECO:0000313" key="3">
    <source>
        <dbReference type="Proteomes" id="UP000464178"/>
    </source>
</evidence>
<gene>
    <name evidence="2" type="ORF">SOIL9_57380</name>
</gene>
<dbReference type="Proteomes" id="UP000464178">
    <property type="component" value="Chromosome"/>
</dbReference>
<name>A0A6P2CUB9_9BACT</name>
<evidence type="ECO:0000313" key="2">
    <source>
        <dbReference type="EMBL" id="VTR91976.1"/>
    </source>
</evidence>
<evidence type="ECO:0008006" key="4">
    <source>
        <dbReference type="Google" id="ProtNLM"/>
    </source>
</evidence>
<feature type="transmembrane region" description="Helical" evidence="1">
    <location>
        <begin position="6"/>
        <end position="33"/>
    </location>
</feature>
<organism evidence="2 3">
    <name type="scientific">Gemmata massiliana</name>
    <dbReference type="NCBI Taxonomy" id="1210884"/>
    <lineage>
        <taxon>Bacteria</taxon>
        <taxon>Pseudomonadati</taxon>
        <taxon>Planctomycetota</taxon>
        <taxon>Planctomycetia</taxon>
        <taxon>Gemmatales</taxon>
        <taxon>Gemmataceae</taxon>
        <taxon>Gemmata</taxon>
    </lineage>
</organism>
<accession>A0A6P2CUB9</accession>
<reference evidence="2 3" key="1">
    <citation type="submission" date="2019-05" db="EMBL/GenBank/DDBJ databases">
        <authorList>
            <consortium name="Science for Life Laboratories"/>
        </authorList>
    </citation>
    <scope>NUCLEOTIDE SEQUENCE [LARGE SCALE GENOMIC DNA]</scope>
    <source>
        <strain evidence="2">Soil9</strain>
    </source>
</reference>
<feature type="transmembrane region" description="Helical" evidence="1">
    <location>
        <begin position="88"/>
        <end position="108"/>
    </location>
</feature>
<dbReference type="EMBL" id="LR593886">
    <property type="protein sequence ID" value="VTR91976.1"/>
    <property type="molecule type" value="Genomic_DNA"/>
</dbReference>
<dbReference type="InterPro" id="IPR013901">
    <property type="entry name" value="Anthrone_oxy"/>
</dbReference>
<keyword evidence="1" id="KW-1133">Transmembrane helix</keyword>
<dbReference type="Pfam" id="PF08592">
    <property type="entry name" value="Anthrone_oxy"/>
    <property type="match status" value="1"/>
</dbReference>
<keyword evidence="1" id="KW-0812">Transmembrane</keyword>